<dbReference type="EMBL" id="ATBP01001021">
    <property type="protein sequence ID" value="ETR68241.1"/>
    <property type="molecule type" value="Genomic_DNA"/>
</dbReference>
<accession>A0A1V1P086</accession>
<dbReference type="Pfam" id="PF01637">
    <property type="entry name" value="ATPase_2"/>
    <property type="match status" value="1"/>
</dbReference>
<evidence type="ECO:0000313" key="2">
    <source>
        <dbReference type="EMBL" id="ETR68241.1"/>
    </source>
</evidence>
<dbReference type="Proteomes" id="UP000189670">
    <property type="component" value="Unassembled WGS sequence"/>
</dbReference>
<dbReference type="InterPro" id="IPR051667">
    <property type="entry name" value="Archaeal_ATPase_domain"/>
</dbReference>
<organism evidence="2 3">
    <name type="scientific">Candidatus Magnetoglobus multicellularis str. Araruama</name>
    <dbReference type="NCBI Taxonomy" id="890399"/>
    <lineage>
        <taxon>Bacteria</taxon>
        <taxon>Pseudomonadati</taxon>
        <taxon>Thermodesulfobacteriota</taxon>
        <taxon>Desulfobacteria</taxon>
        <taxon>Desulfobacterales</taxon>
        <taxon>Desulfobacteraceae</taxon>
        <taxon>Candidatus Magnetoglobus</taxon>
    </lineage>
</organism>
<reference evidence="3" key="1">
    <citation type="submission" date="2012-11" db="EMBL/GenBank/DDBJ databases">
        <authorList>
            <person name="Lucero-Rivera Y.E."/>
            <person name="Tovar-Ramirez D."/>
        </authorList>
    </citation>
    <scope>NUCLEOTIDE SEQUENCE [LARGE SCALE GENOMIC DNA]</scope>
    <source>
        <strain evidence="3">Araruama</strain>
    </source>
</reference>
<name>A0A1V1P086_9BACT</name>
<comment type="caution">
    <text evidence="2">The sequence shown here is derived from an EMBL/GenBank/DDBJ whole genome shotgun (WGS) entry which is preliminary data.</text>
</comment>
<evidence type="ECO:0000259" key="1">
    <source>
        <dbReference type="Pfam" id="PF01637"/>
    </source>
</evidence>
<proteinExistence type="predicted"/>
<feature type="domain" description="ATPase" evidence="1">
    <location>
        <begin position="2"/>
        <end position="85"/>
    </location>
</feature>
<dbReference type="PANTHER" id="PTHR37096">
    <property type="entry name" value="YALI0E33429P"/>
    <property type="match status" value="1"/>
</dbReference>
<dbReference type="InterPro" id="IPR011579">
    <property type="entry name" value="ATPase_dom"/>
</dbReference>
<dbReference type="AlphaFoldDB" id="A0A1V1P086"/>
<dbReference type="PANTHER" id="PTHR37096:SF1">
    <property type="entry name" value="AAA+ ATPASE DOMAIN-CONTAINING PROTEIN"/>
    <property type="match status" value="1"/>
</dbReference>
<evidence type="ECO:0000313" key="3">
    <source>
        <dbReference type="Proteomes" id="UP000189670"/>
    </source>
</evidence>
<sequence>MTKESHLCHVIIASSDGFFINRIYEDSKLSKTSDFYAIDYLNKEDTKYWLHHLDAESGITAFQLSESQVDMIWKYFGGSMWEISNLLGKLMSCAKDHKISDDHLNSIIQHKIESNCGRFTYYSRFSKTKQALLEEIYKCCAKKNCFQPRDMDSLIQNNIYDENTLSQELNRLVQLNYLAFDPTKATWQLHGNIMFYGLQQFIESS</sequence>
<protein>
    <recommendedName>
        <fullName evidence="1">ATPase domain-containing protein</fullName>
    </recommendedName>
</protein>
<dbReference type="GO" id="GO:0005524">
    <property type="term" value="F:ATP binding"/>
    <property type="evidence" value="ECO:0007669"/>
    <property type="project" value="InterPro"/>
</dbReference>
<gene>
    <name evidence="2" type="ORF">OMM_10721</name>
</gene>